<proteinExistence type="inferred from homology"/>
<dbReference type="RefSeq" id="WP_210032483.1">
    <property type="nucleotide sequence ID" value="NZ_JAGINU010000001.1"/>
</dbReference>
<dbReference type="PRINTS" id="PR00080">
    <property type="entry name" value="SDRFAMILY"/>
</dbReference>
<evidence type="ECO:0000256" key="2">
    <source>
        <dbReference type="ARBA" id="ARBA00023002"/>
    </source>
</evidence>
<keyword evidence="2" id="KW-0560">Oxidoreductase</keyword>
<evidence type="ECO:0000313" key="5">
    <source>
        <dbReference type="Proteomes" id="UP001519295"/>
    </source>
</evidence>
<dbReference type="CDD" id="cd05233">
    <property type="entry name" value="SDR_c"/>
    <property type="match status" value="1"/>
</dbReference>
<name>A0ABS4W0Z9_9PSEU</name>
<dbReference type="Pfam" id="PF13561">
    <property type="entry name" value="adh_short_C2"/>
    <property type="match status" value="1"/>
</dbReference>
<dbReference type="InterPro" id="IPR002347">
    <property type="entry name" value="SDR_fam"/>
</dbReference>
<dbReference type="EMBL" id="JAGINU010000001">
    <property type="protein sequence ID" value="MBP2369846.1"/>
    <property type="molecule type" value="Genomic_DNA"/>
</dbReference>
<comment type="caution">
    <text evidence="4">The sequence shown here is derived from an EMBL/GenBank/DDBJ whole genome shotgun (WGS) entry which is preliminary data.</text>
</comment>
<dbReference type="InterPro" id="IPR036291">
    <property type="entry name" value="NAD(P)-bd_dom_sf"/>
</dbReference>
<dbReference type="PRINTS" id="PR00081">
    <property type="entry name" value="GDHRDH"/>
</dbReference>
<dbReference type="Gene3D" id="3.40.50.720">
    <property type="entry name" value="NAD(P)-binding Rossmann-like Domain"/>
    <property type="match status" value="1"/>
</dbReference>
<evidence type="ECO:0000313" key="4">
    <source>
        <dbReference type="EMBL" id="MBP2369846.1"/>
    </source>
</evidence>
<comment type="similarity">
    <text evidence="1">Belongs to the short-chain dehydrogenases/reductases (SDR) family.</text>
</comment>
<reference evidence="4 5" key="1">
    <citation type="submission" date="2021-03" db="EMBL/GenBank/DDBJ databases">
        <title>Sequencing the genomes of 1000 actinobacteria strains.</title>
        <authorList>
            <person name="Klenk H.-P."/>
        </authorList>
    </citation>
    <scope>NUCLEOTIDE SEQUENCE [LARGE SCALE GENOMIC DNA]</scope>
    <source>
        <strain evidence="4 5">DSM 45256</strain>
    </source>
</reference>
<dbReference type="PANTHER" id="PTHR42760:SF133">
    <property type="entry name" value="3-OXOACYL-[ACYL-CARRIER-PROTEIN] REDUCTASE"/>
    <property type="match status" value="1"/>
</dbReference>
<dbReference type="SMART" id="SM00822">
    <property type="entry name" value="PKS_KR"/>
    <property type="match status" value="1"/>
</dbReference>
<dbReference type="PROSITE" id="PS00061">
    <property type="entry name" value="ADH_SHORT"/>
    <property type="match status" value="1"/>
</dbReference>
<sequence>MSESLTGTRVLVTGGASGIGAGIVRAFTAAGGSVVSCDVQEAPGVEIAAKATADGPGHADFVLCDVTDKSSVDAAFDRAAGLLGGLDVLVHAAGIAPGTPAEDIPVEEWERVLAVNATGTFLTNQAAFRHLHERGGRILNFASAAGVLGLRNKAHYAASKGAVLAWTRTVAQEWGRTGITVNAIAPAISTPMYAKTRASMAPEQLAAHDAQIAAQMPIDGRLGDVDRDLVPLMVFLAGSGSRFITGQVFAVDGGMLMVR</sequence>
<dbReference type="SUPFAM" id="SSF51735">
    <property type="entry name" value="NAD(P)-binding Rossmann-fold domains"/>
    <property type="match status" value="1"/>
</dbReference>
<evidence type="ECO:0000256" key="1">
    <source>
        <dbReference type="ARBA" id="ARBA00006484"/>
    </source>
</evidence>
<evidence type="ECO:0000259" key="3">
    <source>
        <dbReference type="SMART" id="SM00822"/>
    </source>
</evidence>
<organism evidence="4 5">
    <name type="scientific">Pseudonocardia parietis</name>
    <dbReference type="NCBI Taxonomy" id="570936"/>
    <lineage>
        <taxon>Bacteria</taxon>
        <taxon>Bacillati</taxon>
        <taxon>Actinomycetota</taxon>
        <taxon>Actinomycetes</taxon>
        <taxon>Pseudonocardiales</taxon>
        <taxon>Pseudonocardiaceae</taxon>
        <taxon>Pseudonocardia</taxon>
    </lineage>
</organism>
<protein>
    <submittedName>
        <fullName evidence="4">NAD(P)-dependent dehydrogenase (Short-subunit alcohol dehydrogenase family)</fullName>
    </submittedName>
</protein>
<feature type="domain" description="Ketoreductase" evidence="3">
    <location>
        <begin position="8"/>
        <end position="187"/>
    </location>
</feature>
<dbReference type="InterPro" id="IPR020904">
    <property type="entry name" value="Sc_DH/Rdtase_CS"/>
</dbReference>
<gene>
    <name evidence="4" type="ORF">JOF36_005542</name>
</gene>
<accession>A0ABS4W0Z9</accession>
<dbReference type="InterPro" id="IPR057326">
    <property type="entry name" value="KR_dom"/>
</dbReference>
<dbReference type="PANTHER" id="PTHR42760">
    <property type="entry name" value="SHORT-CHAIN DEHYDROGENASES/REDUCTASES FAMILY MEMBER"/>
    <property type="match status" value="1"/>
</dbReference>
<keyword evidence="5" id="KW-1185">Reference proteome</keyword>
<dbReference type="Proteomes" id="UP001519295">
    <property type="component" value="Unassembled WGS sequence"/>
</dbReference>